<evidence type="ECO:0000313" key="12">
    <source>
        <dbReference type="EMBL" id="MBK8523093.1"/>
    </source>
</evidence>
<dbReference type="Proteomes" id="UP000886689">
    <property type="component" value="Unassembled WGS sequence"/>
</dbReference>
<evidence type="ECO:0000256" key="7">
    <source>
        <dbReference type="ARBA" id="ARBA00022989"/>
    </source>
</evidence>
<dbReference type="CDD" id="cd18774">
    <property type="entry name" value="PDC2_HK_sensor"/>
    <property type="match status" value="1"/>
</dbReference>
<feature type="transmembrane region" description="Helical" evidence="10">
    <location>
        <begin position="12"/>
        <end position="32"/>
    </location>
</feature>
<dbReference type="EMBL" id="JADJUC010000002">
    <property type="protein sequence ID" value="MBK8523093.1"/>
    <property type="molecule type" value="Genomic_DNA"/>
</dbReference>
<evidence type="ECO:0000256" key="1">
    <source>
        <dbReference type="ARBA" id="ARBA00000085"/>
    </source>
</evidence>
<evidence type="ECO:0000256" key="2">
    <source>
        <dbReference type="ARBA" id="ARBA00004651"/>
    </source>
</evidence>
<dbReference type="InterPro" id="IPR036097">
    <property type="entry name" value="HisK_dim/P_sf"/>
</dbReference>
<evidence type="ECO:0000256" key="9">
    <source>
        <dbReference type="SAM" id="Coils"/>
    </source>
</evidence>
<evidence type="ECO:0000256" key="4">
    <source>
        <dbReference type="ARBA" id="ARBA00022475"/>
    </source>
</evidence>
<comment type="subcellular location">
    <subcellularLocation>
        <location evidence="2">Cell membrane</location>
        <topology evidence="2">Multi-pass membrane protein</topology>
    </subcellularLocation>
</comment>
<accession>A0A9D7PQI8</accession>
<gene>
    <name evidence="12" type="ORF">IPL58_02590</name>
</gene>
<comment type="catalytic activity">
    <reaction evidence="1">
        <text>ATP + protein L-histidine = ADP + protein N-phospho-L-histidine.</text>
        <dbReference type="EC" id="2.7.13.3"/>
    </reaction>
</comment>
<organism evidence="12 13">
    <name type="scientific">Candidatus Proximibacter danicus</name>
    <dbReference type="NCBI Taxonomy" id="2954365"/>
    <lineage>
        <taxon>Bacteria</taxon>
        <taxon>Pseudomonadati</taxon>
        <taxon>Pseudomonadota</taxon>
        <taxon>Betaproteobacteria</taxon>
        <taxon>Candidatus Proximibacter</taxon>
    </lineage>
</organism>
<sequence length="658" mass="70994">MTQPLRTVLSLRFAAISLLPMLFMGGVVWQVLLPRLDARVAEEHRALAISLAHETERYLEQPVRALRGVAVTLSREQDRRPGGALPNQLLTALVLGSEALESAYALDAQGRLIEIALPQGAIKRAANYIGLDLSGNPLSGEAHRSGRKVYSESYLSAVTEQIAVAATVPAGERLLVAEIGLRRLSEFVRRVAVSSDMRLMVVDGRGQVVAHPDAELSSQQTNIGNLDILVRSRERAGTKESVTEKFIFEGRKVMGTAHGIAGTEWTVLVTEPLDRVHQPVWEILYGLALAGAFSALLAIGIGVLMATGFSTRFRRLSSLAGELAAGRMPQNWPESSITEPGELIGSMRQMADAVRQREGELRELNAELEARVHGRTADLERTNAELSVAMQTLEQAQDELVRSEKMAALGSLVAGVAHELNTPIGNSLMVASTLGDRTHEFESSLEHGLTRSALNRQLSTCREASLSLVRNLQRAAELISSFKQVAVDQTTSARRRFSLDELVREIIVTLSPTMRKASWRIETAVPPGIDFDSYPGPLGQVLTNLITNAAVHAFDESSAGVVSIEASRLDERSVQLIVSDNGEGILPEHLARIFDPFFTTRMGRGGTGLGLSICHNIVENALGGRIHVASTPGQGTVFSLALPLVAPLVQGDGEGLSA</sequence>
<keyword evidence="4" id="KW-1003">Cell membrane</keyword>
<dbReference type="PROSITE" id="PS50109">
    <property type="entry name" value="HIS_KIN"/>
    <property type="match status" value="1"/>
</dbReference>
<reference evidence="12" key="1">
    <citation type="submission" date="2020-10" db="EMBL/GenBank/DDBJ databases">
        <title>Connecting structure to function with the recovery of over 1000 high-quality activated sludge metagenome-assembled genomes encoding full-length rRNA genes using long-read sequencing.</title>
        <authorList>
            <person name="Singleton C.M."/>
            <person name="Petriglieri F."/>
            <person name="Kristensen J.M."/>
            <person name="Kirkegaard R.H."/>
            <person name="Michaelsen T.Y."/>
            <person name="Andersen M.H."/>
            <person name="Karst S.M."/>
            <person name="Dueholm M.S."/>
            <person name="Nielsen P.H."/>
            <person name="Albertsen M."/>
        </authorList>
    </citation>
    <scope>NUCLEOTIDE SEQUENCE</scope>
    <source>
        <strain evidence="12">Hirt_18-Q3-R61-65_BATAC.395</strain>
    </source>
</reference>
<dbReference type="InterPro" id="IPR003661">
    <property type="entry name" value="HisK_dim/P_dom"/>
</dbReference>
<dbReference type="InterPro" id="IPR036890">
    <property type="entry name" value="HATPase_C_sf"/>
</dbReference>
<evidence type="ECO:0000256" key="3">
    <source>
        <dbReference type="ARBA" id="ARBA00012438"/>
    </source>
</evidence>
<feature type="transmembrane region" description="Helical" evidence="10">
    <location>
        <begin position="283"/>
        <end position="306"/>
    </location>
</feature>
<evidence type="ECO:0000256" key="8">
    <source>
        <dbReference type="ARBA" id="ARBA00023136"/>
    </source>
</evidence>
<feature type="domain" description="Histidine kinase" evidence="11">
    <location>
        <begin position="415"/>
        <end position="646"/>
    </location>
</feature>
<dbReference type="Pfam" id="PF02518">
    <property type="entry name" value="HATPase_c"/>
    <property type="match status" value="1"/>
</dbReference>
<dbReference type="EC" id="2.7.13.3" evidence="3"/>
<dbReference type="GO" id="GO:0000155">
    <property type="term" value="F:phosphorelay sensor kinase activity"/>
    <property type="evidence" value="ECO:0007669"/>
    <property type="project" value="InterPro"/>
</dbReference>
<evidence type="ECO:0000259" key="11">
    <source>
        <dbReference type="PROSITE" id="PS50109"/>
    </source>
</evidence>
<dbReference type="InterPro" id="IPR033479">
    <property type="entry name" value="dCache_1"/>
</dbReference>
<dbReference type="PANTHER" id="PTHR43065">
    <property type="entry name" value="SENSOR HISTIDINE KINASE"/>
    <property type="match status" value="1"/>
</dbReference>
<dbReference type="Gene3D" id="3.30.565.10">
    <property type="entry name" value="Histidine kinase-like ATPase, C-terminal domain"/>
    <property type="match status" value="1"/>
</dbReference>
<evidence type="ECO:0000256" key="5">
    <source>
        <dbReference type="ARBA" id="ARBA00022553"/>
    </source>
</evidence>
<name>A0A9D7PQI8_9PROT</name>
<dbReference type="InterPro" id="IPR004358">
    <property type="entry name" value="Sig_transdc_His_kin-like_C"/>
</dbReference>
<dbReference type="SUPFAM" id="SSF55874">
    <property type="entry name" value="ATPase domain of HSP90 chaperone/DNA topoisomerase II/histidine kinase"/>
    <property type="match status" value="1"/>
</dbReference>
<keyword evidence="9" id="KW-0175">Coiled coil</keyword>
<keyword evidence="7 10" id="KW-1133">Transmembrane helix</keyword>
<dbReference type="CDD" id="cd00082">
    <property type="entry name" value="HisKA"/>
    <property type="match status" value="1"/>
</dbReference>
<protein>
    <recommendedName>
        <fullName evidence="3">histidine kinase</fullName>
        <ecNumber evidence="3">2.7.13.3</ecNumber>
    </recommendedName>
</protein>
<evidence type="ECO:0000256" key="10">
    <source>
        <dbReference type="SAM" id="Phobius"/>
    </source>
</evidence>
<dbReference type="AlphaFoldDB" id="A0A9D7PQI8"/>
<dbReference type="Gene3D" id="6.10.340.10">
    <property type="match status" value="1"/>
</dbReference>
<dbReference type="PRINTS" id="PR00344">
    <property type="entry name" value="BCTRLSENSOR"/>
</dbReference>
<dbReference type="Gene3D" id="3.30.450.20">
    <property type="entry name" value="PAS domain"/>
    <property type="match status" value="2"/>
</dbReference>
<keyword evidence="8 10" id="KW-0472">Membrane</keyword>
<keyword evidence="5" id="KW-0597">Phosphoprotein</keyword>
<dbReference type="GO" id="GO:0005886">
    <property type="term" value="C:plasma membrane"/>
    <property type="evidence" value="ECO:0007669"/>
    <property type="project" value="UniProtKB-SubCell"/>
</dbReference>
<dbReference type="SMART" id="SM00387">
    <property type="entry name" value="HATPase_c"/>
    <property type="match status" value="1"/>
</dbReference>
<dbReference type="InterPro" id="IPR003594">
    <property type="entry name" value="HATPase_dom"/>
</dbReference>
<dbReference type="Gene3D" id="1.10.287.130">
    <property type="match status" value="1"/>
</dbReference>
<proteinExistence type="predicted"/>
<dbReference type="PANTHER" id="PTHR43065:SF42">
    <property type="entry name" value="TWO-COMPONENT SENSOR PPRA"/>
    <property type="match status" value="1"/>
</dbReference>
<keyword evidence="6 10" id="KW-0812">Transmembrane</keyword>
<dbReference type="SUPFAM" id="SSF47384">
    <property type="entry name" value="Homodimeric domain of signal transducing histidine kinase"/>
    <property type="match status" value="1"/>
</dbReference>
<evidence type="ECO:0000313" key="13">
    <source>
        <dbReference type="Proteomes" id="UP000886689"/>
    </source>
</evidence>
<comment type="caution">
    <text evidence="12">The sequence shown here is derived from an EMBL/GenBank/DDBJ whole genome shotgun (WGS) entry which is preliminary data.</text>
</comment>
<dbReference type="InterPro" id="IPR005467">
    <property type="entry name" value="His_kinase_dom"/>
</dbReference>
<dbReference type="Pfam" id="PF02743">
    <property type="entry name" value="dCache_1"/>
    <property type="match status" value="1"/>
</dbReference>
<evidence type="ECO:0000256" key="6">
    <source>
        <dbReference type="ARBA" id="ARBA00022692"/>
    </source>
</evidence>
<feature type="coiled-coil region" evidence="9">
    <location>
        <begin position="347"/>
        <end position="406"/>
    </location>
</feature>